<keyword evidence="3" id="KW-1185">Reference proteome</keyword>
<organism evidence="2 3">
    <name type="scientific">Hydrogenophaga atypica</name>
    <dbReference type="NCBI Taxonomy" id="249409"/>
    <lineage>
        <taxon>Bacteria</taxon>
        <taxon>Pseudomonadati</taxon>
        <taxon>Pseudomonadota</taxon>
        <taxon>Betaproteobacteria</taxon>
        <taxon>Burkholderiales</taxon>
        <taxon>Comamonadaceae</taxon>
        <taxon>Hydrogenophaga</taxon>
    </lineage>
</organism>
<proteinExistence type="predicted"/>
<dbReference type="Proteomes" id="UP001596501">
    <property type="component" value="Unassembled WGS sequence"/>
</dbReference>
<dbReference type="SUPFAM" id="SSF54001">
    <property type="entry name" value="Cysteine proteinases"/>
    <property type="match status" value="1"/>
</dbReference>
<dbReference type="Gene3D" id="3.90.1720.10">
    <property type="entry name" value="endopeptidase domain like (from Nostoc punctiforme)"/>
    <property type="match status" value="1"/>
</dbReference>
<feature type="signal peptide" evidence="1">
    <location>
        <begin position="1"/>
        <end position="18"/>
    </location>
</feature>
<evidence type="ECO:0000313" key="3">
    <source>
        <dbReference type="Proteomes" id="UP001596501"/>
    </source>
</evidence>
<comment type="caution">
    <text evidence="2">The sequence shown here is derived from an EMBL/GenBank/DDBJ whole genome shotgun (WGS) entry which is preliminary data.</text>
</comment>
<dbReference type="InterPro" id="IPR038765">
    <property type="entry name" value="Papain-like_cys_pep_sf"/>
</dbReference>
<name>A0ABW2QEU8_9BURK</name>
<protein>
    <submittedName>
        <fullName evidence="2">Distant relative of cell wall-associated hydrolase</fullName>
    </submittedName>
</protein>
<keyword evidence="1" id="KW-0732">Signal</keyword>
<keyword evidence="2" id="KW-0378">Hydrolase</keyword>
<gene>
    <name evidence="2" type="ORF">ACFQPB_03915</name>
</gene>
<accession>A0ABW2QEU8</accession>
<feature type="chain" id="PRO_5045850608" evidence="1">
    <location>
        <begin position="19"/>
        <end position="265"/>
    </location>
</feature>
<evidence type="ECO:0000313" key="2">
    <source>
        <dbReference type="EMBL" id="MFC7407995.1"/>
    </source>
</evidence>
<reference evidence="3" key="1">
    <citation type="journal article" date="2019" name="Int. J. Syst. Evol. Microbiol.">
        <title>The Global Catalogue of Microorganisms (GCM) 10K type strain sequencing project: providing services to taxonomists for standard genome sequencing and annotation.</title>
        <authorList>
            <consortium name="The Broad Institute Genomics Platform"/>
            <consortium name="The Broad Institute Genome Sequencing Center for Infectious Disease"/>
            <person name="Wu L."/>
            <person name="Ma J."/>
        </authorList>
    </citation>
    <scope>NUCLEOTIDE SEQUENCE [LARGE SCALE GENOMIC DNA]</scope>
    <source>
        <strain evidence="3">CGMCC 1.12371</strain>
    </source>
</reference>
<dbReference type="RefSeq" id="WP_382219907.1">
    <property type="nucleotide sequence ID" value="NZ_JBHTCA010000002.1"/>
</dbReference>
<dbReference type="EMBL" id="JBHTCA010000002">
    <property type="protein sequence ID" value="MFC7407995.1"/>
    <property type="molecule type" value="Genomic_DNA"/>
</dbReference>
<dbReference type="PROSITE" id="PS51257">
    <property type="entry name" value="PROKAR_LIPOPROTEIN"/>
    <property type="match status" value="1"/>
</dbReference>
<evidence type="ECO:0000256" key="1">
    <source>
        <dbReference type="SAM" id="SignalP"/>
    </source>
</evidence>
<sequence>MYSKSAATLMALVLVALAGCASRFDPGALAQGQSPVQLQKRLLLTPANGGQHIAPTELQAGDMVLSNTAGLVSVGIRLLTLAPVSHAALYLGDGQIAEAVGSGVRIRPIGAFMADESTIVAFRHPGLRPEHAQAMRGFAQAQEGKKYNTLGIVLQAPFTLQRQYCELPILPGLVRDFCLRGLAAVQLGAARNDRFFCSQFVLAAYQQAQLPLTTVDPLLVNPADLLHMREGDVPSVRTQQTLQYVGHLKFEPAQSEPALASAAED</sequence>
<dbReference type="GO" id="GO:0016787">
    <property type="term" value="F:hydrolase activity"/>
    <property type="evidence" value="ECO:0007669"/>
    <property type="project" value="UniProtKB-KW"/>
</dbReference>